<name>A0A1F5NRV4_9BACT</name>
<protein>
    <recommendedName>
        <fullName evidence="4">DUF4012 domain-containing protein</fullName>
    </recommendedName>
</protein>
<gene>
    <name evidence="2" type="ORF">A2660_01785</name>
</gene>
<keyword evidence="1" id="KW-1133">Transmembrane helix</keyword>
<organism evidence="2 3">
    <name type="scientific">Candidatus Doudnabacteria bacterium RIFCSPHIGHO2_01_FULL_45_18</name>
    <dbReference type="NCBI Taxonomy" id="1817823"/>
    <lineage>
        <taxon>Bacteria</taxon>
        <taxon>Candidatus Doudnaibacteriota</taxon>
    </lineage>
</organism>
<accession>A0A1F5NRV4</accession>
<evidence type="ECO:0008006" key="4">
    <source>
        <dbReference type="Google" id="ProtNLM"/>
    </source>
</evidence>
<dbReference type="EMBL" id="MFEJ01000013">
    <property type="protein sequence ID" value="OGE80405.1"/>
    <property type="molecule type" value="Genomic_DNA"/>
</dbReference>
<reference evidence="2 3" key="1">
    <citation type="journal article" date="2016" name="Nat. Commun.">
        <title>Thousands of microbial genomes shed light on interconnected biogeochemical processes in an aquifer system.</title>
        <authorList>
            <person name="Anantharaman K."/>
            <person name="Brown C.T."/>
            <person name="Hug L.A."/>
            <person name="Sharon I."/>
            <person name="Castelle C.J."/>
            <person name="Probst A.J."/>
            <person name="Thomas B.C."/>
            <person name="Singh A."/>
            <person name="Wilkins M.J."/>
            <person name="Karaoz U."/>
            <person name="Brodie E.L."/>
            <person name="Williams K.H."/>
            <person name="Hubbard S.S."/>
            <person name="Banfield J.F."/>
        </authorList>
    </citation>
    <scope>NUCLEOTIDE SEQUENCE [LARGE SCALE GENOMIC DNA]</scope>
</reference>
<keyword evidence="1" id="KW-0812">Transmembrane</keyword>
<evidence type="ECO:0000256" key="1">
    <source>
        <dbReference type="SAM" id="Phobius"/>
    </source>
</evidence>
<dbReference type="Pfam" id="PF13196">
    <property type="entry name" value="DUF4012"/>
    <property type="match status" value="1"/>
</dbReference>
<comment type="caution">
    <text evidence="2">The sequence shown here is derived from an EMBL/GenBank/DDBJ whole genome shotgun (WGS) entry which is preliminary data.</text>
</comment>
<keyword evidence="1" id="KW-0472">Membrane</keyword>
<evidence type="ECO:0000313" key="3">
    <source>
        <dbReference type="Proteomes" id="UP000176233"/>
    </source>
</evidence>
<evidence type="ECO:0000313" key="2">
    <source>
        <dbReference type="EMBL" id="OGE80405.1"/>
    </source>
</evidence>
<sequence length="659" mass="73553">MTVKFSKIDIVGMKLKRERIIRKPQPLLIGAPKIRLPRFSHWPKIVSFAVFIIIITLVLQGLTYLSKARSWRGEILGVATSAYSDLAAGGENLSQQNLSSASKLFASASQNINLALDKLNDYKLLTWAYPQASSADHILSGAGFLARAGQRLSSALSLFEELKVSSKGIETIDFELKLSINQKYLIESRNLVQQASDEFSKVSSVPLDYTETLTQAKIQVAQLARALDQLIGLESVYLEIFSGEKIYLLVFQNYDELRATGGFIGTYGVLKTNHGMITNLSIDSIYDLDSQIYEQIAAPGPMQPEIPRWGIRDANWFADFPTTATKLLYFFEKGSQTADGVIAITPQLFENLLDVVGPIDMPEYDTVLTTENFQKVAQQKTSVEYDRQLNEPKKFLADLAPILLDRLINLEKDQWLGVLQILQNNLQQRQILLFSKDLITQRQISDLGFSGEILSTEYDYISIINSNLGGTKTDLNMDQGAKLESKILSDGSIINNLTIRRTNAAAEENKNYMRVLVPLGSQLVSASGFDEHQYFDSVSRDLNTDPDLAAWDDGSLHSNAYVRTETGKTEFAGWVITSPGEEQTVTLTYVLPFKASVDHGYCLLVQKQSGAKAYQFDGNLNLGQFRTNWLGPNTTLYGNIVQFSSHSNTDDFWPMVITK</sequence>
<proteinExistence type="predicted"/>
<feature type="transmembrane region" description="Helical" evidence="1">
    <location>
        <begin position="45"/>
        <end position="65"/>
    </location>
</feature>
<dbReference type="InterPro" id="IPR025101">
    <property type="entry name" value="DUF4012"/>
</dbReference>
<dbReference type="Proteomes" id="UP000176233">
    <property type="component" value="Unassembled WGS sequence"/>
</dbReference>
<dbReference type="AlphaFoldDB" id="A0A1F5NRV4"/>